<proteinExistence type="predicted"/>
<dbReference type="OrthoDB" id="8756709at2"/>
<dbReference type="Proteomes" id="UP000184164">
    <property type="component" value="Unassembled WGS sequence"/>
</dbReference>
<sequence length="178" mass="21228">MNQIELTEKEKSLHELALKCNFKNDFEENQKSLDALLDLTESLIAREAIPKNRLKYFLDRDFQHGRTKLSRKEVFESNGTKGKQIFRHPNFIKYVDYFINGANVPSDLYDVAKSIFESNNYQDDAIEKIFDYLKLRNYISKERYERNKFADEIFKLSVDLGFDSQNCIYIRKRIMKQI</sequence>
<evidence type="ECO:0000313" key="2">
    <source>
        <dbReference type="Proteomes" id="UP000184164"/>
    </source>
</evidence>
<gene>
    <name evidence="1" type="ORF">SAMN05444274_1334</name>
</gene>
<organism evidence="1 2">
    <name type="scientific">Mariniphaga anaerophila</name>
    <dbReference type="NCBI Taxonomy" id="1484053"/>
    <lineage>
        <taxon>Bacteria</taxon>
        <taxon>Pseudomonadati</taxon>
        <taxon>Bacteroidota</taxon>
        <taxon>Bacteroidia</taxon>
        <taxon>Marinilabiliales</taxon>
        <taxon>Prolixibacteraceae</taxon>
        <taxon>Mariniphaga</taxon>
    </lineage>
</organism>
<dbReference type="RefSeq" id="WP_073003674.1">
    <property type="nucleotide sequence ID" value="NZ_FQUM01000033.1"/>
</dbReference>
<dbReference type="EMBL" id="FQUM01000033">
    <property type="protein sequence ID" value="SHG06886.1"/>
    <property type="molecule type" value="Genomic_DNA"/>
</dbReference>
<keyword evidence="2" id="KW-1185">Reference proteome</keyword>
<accession>A0A1M5GT01</accession>
<protein>
    <submittedName>
        <fullName evidence="1">Uncharacterized protein</fullName>
    </submittedName>
</protein>
<reference evidence="1 2" key="1">
    <citation type="submission" date="2016-11" db="EMBL/GenBank/DDBJ databases">
        <authorList>
            <person name="Jaros S."/>
            <person name="Januszkiewicz K."/>
            <person name="Wedrychowicz H."/>
        </authorList>
    </citation>
    <scope>NUCLEOTIDE SEQUENCE [LARGE SCALE GENOMIC DNA]</scope>
    <source>
        <strain evidence="1 2">DSM 26910</strain>
    </source>
</reference>
<evidence type="ECO:0000313" key="1">
    <source>
        <dbReference type="EMBL" id="SHG06886.1"/>
    </source>
</evidence>
<name>A0A1M5GT01_9BACT</name>
<dbReference type="AlphaFoldDB" id="A0A1M5GT01"/>